<accession>A0A941FH69</accession>
<reference evidence="2" key="1">
    <citation type="submission" date="2021-04" db="EMBL/GenBank/DDBJ databases">
        <title>Whole genome sequencing of Enterococci isolates from hospitalized patients.</title>
        <authorList>
            <person name="Ogoti B.M."/>
            <person name="Onyambu F.G."/>
        </authorList>
    </citation>
    <scope>NUCLEOTIDE SEQUENCE</scope>
    <source>
        <strain evidence="2">242</strain>
    </source>
</reference>
<evidence type="ECO:0000259" key="1">
    <source>
        <dbReference type="Pfam" id="PF02872"/>
    </source>
</evidence>
<dbReference type="Gene3D" id="3.90.780.10">
    <property type="entry name" value="5'-Nucleotidase, C-terminal domain"/>
    <property type="match status" value="1"/>
</dbReference>
<proteinExistence type="predicted"/>
<dbReference type="Pfam" id="PF02872">
    <property type="entry name" value="5_nucleotid_C"/>
    <property type="match status" value="1"/>
</dbReference>
<dbReference type="GO" id="GO:0008253">
    <property type="term" value="F:5'-nucleotidase activity"/>
    <property type="evidence" value="ECO:0007669"/>
    <property type="project" value="TreeGrafter"/>
</dbReference>
<gene>
    <name evidence="2" type="ORF">KEH51_01615</name>
</gene>
<evidence type="ECO:0000313" key="3">
    <source>
        <dbReference type="Proteomes" id="UP000680045"/>
    </source>
</evidence>
<evidence type="ECO:0000313" key="2">
    <source>
        <dbReference type="EMBL" id="MBR8643914.1"/>
    </source>
</evidence>
<dbReference type="AlphaFoldDB" id="A0A941FH69"/>
<dbReference type="EMBL" id="JAGTPW010000002">
    <property type="protein sequence ID" value="MBR8643914.1"/>
    <property type="molecule type" value="Genomic_DNA"/>
</dbReference>
<dbReference type="PANTHER" id="PTHR11575">
    <property type="entry name" value="5'-NUCLEOTIDASE-RELATED"/>
    <property type="match status" value="1"/>
</dbReference>
<dbReference type="InterPro" id="IPR008334">
    <property type="entry name" value="5'-Nucleotdase_C"/>
</dbReference>
<feature type="domain" description="5'-Nucleotidase C-terminal" evidence="1">
    <location>
        <begin position="7"/>
        <end position="105"/>
    </location>
</feature>
<dbReference type="GO" id="GO:0008768">
    <property type="term" value="F:UDP-sugar diphosphatase activity"/>
    <property type="evidence" value="ECO:0007669"/>
    <property type="project" value="TreeGrafter"/>
</dbReference>
<dbReference type="InterPro" id="IPR036907">
    <property type="entry name" value="5'-Nucleotdase_C_sf"/>
</dbReference>
<name>A0A941FH69_9BACI</name>
<dbReference type="InterPro" id="IPR006179">
    <property type="entry name" value="5_nucleotidase/apyrase"/>
</dbReference>
<dbReference type="SUPFAM" id="SSF55816">
    <property type="entry name" value="5'-nucleotidase (syn. UDP-sugar hydrolase), C-terminal domain"/>
    <property type="match status" value="1"/>
</dbReference>
<dbReference type="PANTHER" id="PTHR11575:SF24">
    <property type="entry name" value="5'-NUCLEOTIDASE"/>
    <property type="match status" value="1"/>
</dbReference>
<organism evidence="2 3">
    <name type="scientific">Peribacillus frigoritolerans</name>
    <dbReference type="NCBI Taxonomy" id="450367"/>
    <lineage>
        <taxon>Bacteria</taxon>
        <taxon>Bacillati</taxon>
        <taxon>Bacillota</taxon>
        <taxon>Bacilli</taxon>
        <taxon>Bacillales</taxon>
        <taxon>Bacillaceae</taxon>
        <taxon>Peribacillus</taxon>
    </lineage>
</organism>
<dbReference type="Proteomes" id="UP000680045">
    <property type="component" value="Unassembled WGS sequence"/>
</dbReference>
<comment type="caution">
    <text evidence="2">The sequence shown here is derived from an EMBL/GenBank/DDBJ whole genome shotgun (WGS) entry which is preliminary data.</text>
</comment>
<dbReference type="GO" id="GO:0030288">
    <property type="term" value="C:outer membrane-bounded periplasmic space"/>
    <property type="evidence" value="ECO:0007669"/>
    <property type="project" value="TreeGrafter"/>
</dbReference>
<sequence>MPEEIGRNQDANGESPLAKMIAESEREAMGVDIAFVHQGEMRKSLKKGKITVEDLYTNVPMGHNVSKLILTGDQIKLALEQQWTKDYENRLQTVGLTYDWEAKAQLAAASLC</sequence>
<protein>
    <submittedName>
        <fullName evidence="2">5'-nucleotidase C-terminal domain-containing protein</fullName>
    </submittedName>
</protein>
<dbReference type="GO" id="GO:0009166">
    <property type="term" value="P:nucleotide catabolic process"/>
    <property type="evidence" value="ECO:0007669"/>
    <property type="project" value="InterPro"/>
</dbReference>